<feature type="region of interest" description="Disordered" evidence="1">
    <location>
        <begin position="64"/>
        <end position="132"/>
    </location>
</feature>
<dbReference type="Proteomes" id="UP000053259">
    <property type="component" value="Unassembled WGS sequence"/>
</dbReference>
<protein>
    <submittedName>
        <fullName evidence="2">Uncharacterized protein</fullName>
    </submittedName>
</protein>
<dbReference type="GeneID" id="27308434"/>
<dbReference type="AlphaFoldDB" id="A0A0D2ASY3"/>
<accession>A0A0D2ASY3</accession>
<evidence type="ECO:0000256" key="1">
    <source>
        <dbReference type="SAM" id="MobiDB-lite"/>
    </source>
</evidence>
<organism evidence="2 3">
    <name type="scientific">Verruconis gallopava</name>
    <dbReference type="NCBI Taxonomy" id="253628"/>
    <lineage>
        <taxon>Eukaryota</taxon>
        <taxon>Fungi</taxon>
        <taxon>Dikarya</taxon>
        <taxon>Ascomycota</taxon>
        <taxon>Pezizomycotina</taxon>
        <taxon>Dothideomycetes</taxon>
        <taxon>Pleosporomycetidae</taxon>
        <taxon>Venturiales</taxon>
        <taxon>Sympoventuriaceae</taxon>
        <taxon>Verruconis</taxon>
    </lineage>
</organism>
<dbReference type="EMBL" id="KN847529">
    <property type="protein sequence ID" value="KIW09590.1"/>
    <property type="molecule type" value="Genomic_DNA"/>
</dbReference>
<dbReference type="VEuPathDB" id="FungiDB:PV09_00461"/>
<proteinExistence type="predicted"/>
<sequence>MPVDWKSSENNERLLACLFASLEESGTKINYKRIAQLFGRGTTGNAIDCNFRKIRAAAKEIKKEFESGVTQPAPPTTPRKPKTPKKEPLSTIKSGRVEKPSTPSKKNKTAVGNEEMLTPPEDGGFGMMDEFPEVYGDTTHGLSAIHYEDEV</sequence>
<dbReference type="RefSeq" id="XP_016219459.1">
    <property type="nucleotide sequence ID" value="XM_016353202.1"/>
</dbReference>
<dbReference type="OrthoDB" id="4828117at2759"/>
<keyword evidence="3" id="KW-1185">Reference proteome</keyword>
<reference evidence="2 3" key="1">
    <citation type="submission" date="2015-01" db="EMBL/GenBank/DDBJ databases">
        <title>The Genome Sequence of Ochroconis gallopava CBS43764.</title>
        <authorList>
            <consortium name="The Broad Institute Genomics Platform"/>
            <person name="Cuomo C."/>
            <person name="de Hoog S."/>
            <person name="Gorbushina A."/>
            <person name="Stielow B."/>
            <person name="Teixiera M."/>
            <person name="Abouelleil A."/>
            <person name="Chapman S.B."/>
            <person name="Priest M."/>
            <person name="Young S.K."/>
            <person name="Wortman J."/>
            <person name="Nusbaum C."/>
            <person name="Birren B."/>
        </authorList>
    </citation>
    <scope>NUCLEOTIDE SEQUENCE [LARGE SCALE GENOMIC DNA]</scope>
    <source>
        <strain evidence="2 3">CBS 43764</strain>
    </source>
</reference>
<name>A0A0D2ASY3_9PEZI</name>
<evidence type="ECO:0000313" key="2">
    <source>
        <dbReference type="EMBL" id="KIW09590.1"/>
    </source>
</evidence>
<gene>
    <name evidence="2" type="ORF">PV09_00461</name>
</gene>
<dbReference type="HOGENOM" id="CLU_1732897_0_0_1"/>
<dbReference type="InParanoid" id="A0A0D2ASY3"/>
<dbReference type="STRING" id="253628.A0A0D2ASY3"/>
<evidence type="ECO:0000313" key="3">
    <source>
        <dbReference type="Proteomes" id="UP000053259"/>
    </source>
</evidence>